<dbReference type="RefSeq" id="WP_091517420.1">
    <property type="nucleotide sequence ID" value="NZ_FORF01000001.1"/>
</dbReference>
<keyword evidence="2" id="KW-0732">Signal</keyword>
<evidence type="ECO:0008006" key="5">
    <source>
        <dbReference type="Google" id="ProtNLM"/>
    </source>
</evidence>
<evidence type="ECO:0000256" key="1">
    <source>
        <dbReference type="SAM" id="Phobius"/>
    </source>
</evidence>
<gene>
    <name evidence="3" type="ORF">SAMN03080618_00071</name>
</gene>
<dbReference type="EMBL" id="FORF01000001">
    <property type="protein sequence ID" value="SFI32485.1"/>
    <property type="molecule type" value="Genomic_DNA"/>
</dbReference>
<feature type="chain" id="PRO_5017293949" description="TIGR02186 family protein" evidence="2">
    <location>
        <begin position="22"/>
        <end position="263"/>
    </location>
</feature>
<dbReference type="NCBIfam" id="TIGR02186">
    <property type="entry name" value="alph_Pro_TM"/>
    <property type="match status" value="1"/>
</dbReference>
<organism evidence="3 4">
    <name type="scientific">Aquamicrobium aerolatum DSM 21857</name>
    <dbReference type="NCBI Taxonomy" id="1121003"/>
    <lineage>
        <taxon>Bacteria</taxon>
        <taxon>Pseudomonadati</taxon>
        <taxon>Pseudomonadota</taxon>
        <taxon>Alphaproteobacteria</taxon>
        <taxon>Hyphomicrobiales</taxon>
        <taxon>Phyllobacteriaceae</taxon>
        <taxon>Aerobium</taxon>
    </lineage>
</organism>
<evidence type="ECO:0000313" key="3">
    <source>
        <dbReference type="EMBL" id="SFI32485.1"/>
    </source>
</evidence>
<keyword evidence="1" id="KW-0472">Membrane</keyword>
<dbReference type="OrthoDB" id="9815212at2"/>
<dbReference type="STRING" id="1121003.SAMN03080618_00071"/>
<name>A0A1I3H9S2_9HYPH</name>
<keyword evidence="1" id="KW-1133">Transmembrane helix</keyword>
<accession>A0A1I3H9S2</accession>
<dbReference type="Pfam" id="PF09608">
    <property type="entry name" value="Alph_Pro_TM"/>
    <property type="match status" value="1"/>
</dbReference>
<evidence type="ECO:0000256" key="2">
    <source>
        <dbReference type="SAM" id="SignalP"/>
    </source>
</evidence>
<protein>
    <recommendedName>
        <fullName evidence="5">TIGR02186 family protein</fullName>
    </recommendedName>
</protein>
<dbReference type="AlphaFoldDB" id="A0A1I3H9S2"/>
<feature type="signal peptide" evidence="2">
    <location>
        <begin position="1"/>
        <end position="21"/>
    </location>
</feature>
<keyword evidence="4" id="KW-1185">Reference proteome</keyword>
<proteinExistence type="predicted"/>
<reference evidence="4" key="1">
    <citation type="submission" date="2016-10" db="EMBL/GenBank/DDBJ databases">
        <authorList>
            <person name="Varghese N."/>
            <person name="Submissions S."/>
        </authorList>
    </citation>
    <scope>NUCLEOTIDE SEQUENCE [LARGE SCALE GENOMIC DNA]</scope>
    <source>
        <strain evidence="4">DSM 21857</strain>
    </source>
</reference>
<evidence type="ECO:0000313" key="4">
    <source>
        <dbReference type="Proteomes" id="UP000242763"/>
    </source>
</evidence>
<keyword evidence="1" id="KW-0812">Transmembrane</keyword>
<dbReference type="InterPro" id="IPR019088">
    <property type="entry name" value="CHP02186-rel_TM"/>
</dbReference>
<feature type="transmembrane region" description="Helical" evidence="1">
    <location>
        <begin position="239"/>
        <end position="260"/>
    </location>
</feature>
<dbReference type="Proteomes" id="UP000242763">
    <property type="component" value="Unassembled WGS sequence"/>
</dbReference>
<sequence>MRTLALAALALMLTAPAPAHAQAPENPVQENIQIGLSTDRVSITTDFSGADLTIFGALDNADPLVSRQGRYDVIVVLEGPPRPVVVRKKTRVLGMWINTQSETFLNVPVSYSLATSRALQDITYPENYRQMALGSENVTVTPYDRNGDAATITEFTAALRERKRASGLYSERIGGVQFLSQNLFRASLHLAPNVPVGTHRARAFLFKNGAFIKENSAQLVITKAGFEQSIYRYAQTNGLAYGIFAVLLAFLTGWLGRLIFRKD</sequence>